<comment type="similarity">
    <text evidence="2">Belongs to the ferredoxin--NADP reductase type 1 family.</text>
</comment>
<feature type="binding site" evidence="7">
    <location>
        <position position="20"/>
    </location>
    <ligand>
        <name>FAD</name>
        <dbReference type="ChEBI" id="CHEBI:57692"/>
    </ligand>
</feature>
<feature type="binding site" evidence="8">
    <location>
        <begin position="155"/>
        <end position="158"/>
    </location>
    <ligand>
        <name>NADP(+)</name>
        <dbReference type="ChEBI" id="CHEBI:58349"/>
    </ligand>
</feature>
<feature type="binding site" evidence="8">
    <location>
        <position position="211"/>
    </location>
    <ligand>
        <name>NADP(+)</name>
        <dbReference type="ChEBI" id="CHEBI:58349"/>
    </ligand>
</feature>
<dbReference type="Gene3D" id="3.50.50.60">
    <property type="entry name" value="FAD/NAD(P)-binding domain"/>
    <property type="match status" value="1"/>
</dbReference>
<dbReference type="InterPro" id="IPR023753">
    <property type="entry name" value="FAD/NAD-binding_dom"/>
</dbReference>
<dbReference type="PRINTS" id="PR00419">
    <property type="entry name" value="ADXRDTASE"/>
</dbReference>
<dbReference type="InterPro" id="IPR036188">
    <property type="entry name" value="FAD/NAD-bd_sf"/>
</dbReference>
<evidence type="ECO:0000313" key="10">
    <source>
        <dbReference type="EMBL" id="QEW06280.1"/>
    </source>
</evidence>
<dbReference type="PANTHER" id="PTHR48467">
    <property type="entry name" value="GLUTAMATE SYNTHASE 1 [NADH], CHLOROPLASTIC-LIKE"/>
    <property type="match status" value="1"/>
</dbReference>
<dbReference type="GO" id="GO:0016491">
    <property type="term" value="F:oxidoreductase activity"/>
    <property type="evidence" value="ECO:0007669"/>
    <property type="project" value="UniProtKB-KW"/>
</dbReference>
<evidence type="ECO:0000256" key="2">
    <source>
        <dbReference type="ARBA" id="ARBA00008312"/>
    </source>
</evidence>
<evidence type="ECO:0000259" key="9">
    <source>
        <dbReference type="Pfam" id="PF07992"/>
    </source>
</evidence>
<name>A0A5J6LCQ1_9GAMM</name>
<dbReference type="EMBL" id="CP044222">
    <property type="protein sequence ID" value="QEW06280.1"/>
    <property type="molecule type" value="Genomic_DNA"/>
</dbReference>
<evidence type="ECO:0000256" key="6">
    <source>
        <dbReference type="ARBA" id="ARBA00023002"/>
    </source>
</evidence>
<sequence>MKSTKDNTVHKVAIIGSGPAGCFLAEILALKLAAVQIDIFERLPHPFGLAVNGVAPDHLHTRKVTEQFERTLARDNVNLIVNTDVGRSISYSELKQRYDRVVFATGASEDRKLGIPGEQLQGIYGSGCFTRWYNSHPDYKDLKPLIGQRVGIIGNGNVALDIARVLAKTTEEHQTSALSKSVRAHLSQCNIGEIHILGRRGPADASFSLPELAELGSLSQAGVQVAANALAGVETQNLPPSQQKMLQQLQHYAEAPEDSSVAPQIQFHFYATPMAAIGTTQLEALEIRDTRRGTLYTLPLDTLITAIGYRTPAIAYVPYDAELGRFAHQQGNIESGVYCLGWCQRGPQGVIPTNRSEAMKLARQLIRELES</sequence>
<gene>
    <name evidence="10" type="ORF">F5I99_07075</name>
</gene>
<evidence type="ECO:0000313" key="11">
    <source>
        <dbReference type="Proteomes" id="UP000325606"/>
    </source>
</evidence>
<organism evidence="10 11">
    <name type="scientific">Nitrincola iocasae</name>
    <dbReference type="NCBI Taxonomy" id="2614693"/>
    <lineage>
        <taxon>Bacteria</taxon>
        <taxon>Pseudomonadati</taxon>
        <taxon>Pseudomonadota</taxon>
        <taxon>Gammaproteobacteria</taxon>
        <taxon>Oceanospirillales</taxon>
        <taxon>Oceanospirillaceae</taxon>
        <taxon>Nitrincola</taxon>
    </lineage>
</organism>
<dbReference type="PANTHER" id="PTHR48467:SF1">
    <property type="entry name" value="GLUTAMATE SYNTHASE 1 [NADH], CHLOROPLASTIC-LIKE"/>
    <property type="match status" value="1"/>
</dbReference>
<keyword evidence="3" id="KW-0285">Flavoprotein</keyword>
<keyword evidence="5 8" id="KW-0521">NADP</keyword>
<evidence type="ECO:0000256" key="1">
    <source>
        <dbReference type="ARBA" id="ARBA00001974"/>
    </source>
</evidence>
<dbReference type="SUPFAM" id="SSF51971">
    <property type="entry name" value="Nucleotide-binding domain"/>
    <property type="match status" value="1"/>
</dbReference>
<dbReference type="PIRSF" id="PIRSF000362">
    <property type="entry name" value="FNR"/>
    <property type="match status" value="1"/>
</dbReference>
<dbReference type="Proteomes" id="UP000325606">
    <property type="component" value="Chromosome"/>
</dbReference>
<evidence type="ECO:0000256" key="3">
    <source>
        <dbReference type="ARBA" id="ARBA00022630"/>
    </source>
</evidence>
<reference evidence="10 11" key="1">
    <citation type="submission" date="2019-09" db="EMBL/GenBank/DDBJ databases">
        <title>Nitrincola iocasae sp. nov., a bacterium isolated from the sediment collected at a cold seep field in South China Sea.</title>
        <authorList>
            <person name="Zhang H."/>
            <person name="Wang H."/>
            <person name="Li C."/>
        </authorList>
    </citation>
    <scope>NUCLEOTIDE SEQUENCE [LARGE SCALE GENOMIC DNA]</scope>
    <source>
        <strain evidence="10 11">KXZD1103</strain>
    </source>
</reference>
<evidence type="ECO:0000256" key="5">
    <source>
        <dbReference type="ARBA" id="ARBA00022857"/>
    </source>
</evidence>
<keyword evidence="6" id="KW-0560">Oxidoreductase</keyword>
<evidence type="ECO:0000256" key="7">
    <source>
        <dbReference type="PIRSR" id="PIRSR000362-1"/>
    </source>
</evidence>
<dbReference type="InterPro" id="IPR021163">
    <property type="entry name" value="Ferredox_Rdtase_adrenod"/>
</dbReference>
<dbReference type="InterPro" id="IPR055275">
    <property type="entry name" value="Ferredox_Rdtase"/>
</dbReference>
<comment type="cofactor">
    <cofactor evidence="1 7">
        <name>FAD</name>
        <dbReference type="ChEBI" id="CHEBI:57692"/>
    </cofactor>
</comment>
<feature type="domain" description="FAD/NAD(P)-binding" evidence="9">
    <location>
        <begin position="11"/>
        <end position="171"/>
    </location>
</feature>
<dbReference type="Pfam" id="PF07992">
    <property type="entry name" value="Pyr_redox_2"/>
    <property type="match status" value="1"/>
</dbReference>
<accession>A0A5J6LCQ1</accession>
<feature type="binding site" evidence="7">
    <location>
        <position position="85"/>
    </location>
    <ligand>
        <name>FAD</name>
        <dbReference type="ChEBI" id="CHEBI:57692"/>
    </ligand>
</feature>
<evidence type="ECO:0000256" key="8">
    <source>
        <dbReference type="PIRSR" id="PIRSR000362-2"/>
    </source>
</evidence>
<feature type="binding site" evidence="7">
    <location>
        <position position="41"/>
    </location>
    <ligand>
        <name>FAD</name>
        <dbReference type="ChEBI" id="CHEBI:57692"/>
    </ligand>
</feature>
<feature type="binding site" evidence="7">
    <location>
        <position position="49"/>
    </location>
    <ligand>
        <name>FAD</name>
        <dbReference type="ChEBI" id="CHEBI:57692"/>
    </ligand>
</feature>
<evidence type="ECO:0000256" key="4">
    <source>
        <dbReference type="ARBA" id="ARBA00022827"/>
    </source>
</evidence>
<dbReference type="KEGG" id="nik:F5I99_07075"/>
<dbReference type="Gene3D" id="3.40.50.720">
    <property type="entry name" value="NAD(P)-binding Rossmann-like Domain"/>
    <property type="match status" value="1"/>
</dbReference>
<dbReference type="AlphaFoldDB" id="A0A5J6LCQ1"/>
<feature type="binding site" evidence="8">
    <location>
        <begin position="199"/>
        <end position="200"/>
    </location>
    <ligand>
        <name>NADP(+)</name>
        <dbReference type="ChEBI" id="CHEBI:58349"/>
    </ligand>
</feature>
<proteinExistence type="inferred from homology"/>
<keyword evidence="11" id="KW-1185">Reference proteome</keyword>
<protein>
    <recommendedName>
        <fullName evidence="9">FAD/NAD(P)-binding domain-containing protein</fullName>
    </recommendedName>
</protein>
<keyword evidence="4 7" id="KW-0274">FAD</keyword>